<organism evidence="3 4">
    <name type="scientific">Acetobacter thailandicus</name>
    <dbReference type="NCBI Taxonomy" id="1502842"/>
    <lineage>
        <taxon>Bacteria</taxon>
        <taxon>Pseudomonadati</taxon>
        <taxon>Pseudomonadota</taxon>
        <taxon>Alphaproteobacteria</taxon>
        <taxon>Acetobacterales</taxon>
        <taxon>Acetobacteraceae</taxon>
        <taxon>Acetobacter</taxon>
    </lineage>
</organism>
<dbReference type="EMBL" id="JAPIUZ010000002">
    <property type="protein sequence ID" value="MCX2563601.1"/>
    <property type="molecule type" value="Genomic_DNA"/>
</dbReference>
<keyword evidence="4" id="KW-1185">Reference proteome</keyword>
<dbReference type="Proteomes" id="UP001301152">
    <property type="component" value="Unassembled WGS sequence"/>
</dbReference>
<keyword evidence="2" id="KW-1133">Transmembrane helix</keyword>
<dbReference type="RefSeq" id="WP_173559205.1">
    <property type="nucleotide sequence ID" value="NZ_JAPIUZ010000002.1"/>
</dbReference>
<evidence type="ECO:0000313" key="4">
    <source>
        <dbReference type="Proteomes" id="UP001301152"/>
    </source>
</evidence>
<feature type="region of interest" description="Disordered" evidence="1">
    <location>
        <begin position="1"/>
        <end position="53"/>
    </location>
</feature>
<name>A0ABT3QEB9_9PROT</name>
<keyword evidence="2" id="KW-0472">Membrane</keyword>
<keyword evidence="2" id="KW-0812">Transmembrane</keyword>
<sequence length="82" mass="8744">MSEQSSDTNVHEKQVACEVAGQTKAAMRPLPSPTSTDSVTVSSNHGEEQTPQLKDITQAGVAVLFVMGLIFVSLHAIHYAGY</sequence>
<proteinExistence type="predicted"/>
<feature type="compositionally biased region" description="Low complexity" evidence="1">
    <location>
        <begin position="33"/>
        <end position="43"/>
    </location>
</feature>
<comment type="caution">
    <text evidence="3">The sequence shown here is derived from an EMBL/GenBank/DDBJ whole genome shotgun (WGS) entry which is preliminary data.</text>
</comment>
<reference evidence="3 4" key="1">
    <citation type="submission" date="2022-11" db="EMBL/GenBank/DDBJ databases">
        <title>Genome sequencing of Acetobacter type strain.</title>
        <authorList>
            <person name="Heo J."/>
            <person name="Lee D."/>
            <person name="Han B.-H."/>
            <person name="Hong S.-B."/>
            <person name="Kwon S.-W."/>
        </authorList>
    </citation>
    <scope>NUCLEOTIDE SEQUENCE [LARGE SCALE GENOMIC DNA]</scope>
    <source>
        <strain evidence="3 4">KACC 21253</strain>
    </source>
</reference>
<feature type="transmembrane region" description="Helical" evidence="2">
    <location>
        <begin position="59"/>
        <end position="80"/>
    </location>
</feature>
<evidence type="ECO:0000256" key="2">
    <source>
        <dbReference type="SAM" id="Phobius"/>
    </source>
</evidence>
<accession>A0ABT3QEB9</accession>
<evidence type="ECO:0000256" key="1">
    <source>
        <dbReference type="SAM" id="MobiDB-lite"/>
    </source>
</evidence>
<protein>
    <submittedName>
        <fullName evidence="3">Uncharacterized protein</fullName>
    </submittedName>
</protein>
<evidence type="ECO:0000313" key="3">
    <source>
        <dbReference type="EMBL" id="MCX2563601.1"/>
    </source>
</evidence>
<gene>
    <name evidence="3" type="ORF">OQ497_06465</name>
</gene>